<proteinExistence type="predicted"/>
<feature type="domain" description="N-acetyltransferase" evidence="1">
    <location>
        <begin position="13"/>
        <end position="148"/>
    </location>
</feature>
<evidence type="ECO:0000259" key="1">
    <source>
        <dbReference type="PROSITE" id="PS51186"/>
    </source>
</evidence>
<reference evidence="3" key="1">
    <citation type="submission" date="2014-09" db="EMBL/GenBank/DDBJ databases">
        <title>Vibrio variabilis JCM 19239. (C206) whole genome shotgun sequence.</title>
        <authorList>
            <person name="Sawabe T."/>
            <person name="Meirelles P."/>
            <person name="Nakanishi M."/>
            <person name="Sayaka M."/>
            <person name="Hattori M."/>
            <person name="Ohkuma M."/>
        </authorList>
    </citation>
    <scope>NUCLEOTIDE SEQUENCE [LARGE SCALE GENOMIC DNA]</scope>
    <source>
        <strain evidence="3">JCM 19239</strain>
    </source>
</reference>
<dbReference type="EMBL" id="BBMS01000142">
    <property type="protein sequence ID" value="GAL31256.1"/>
    <property type="molecule type" value="Genomic_DNA"/>
</dbReference>
<gene>
    <name evidence="2" type="ORF">JCM19239_3154</name>
</gene>
<name>A0ABQ0JR65_9VIBR</name>
<dbReference type="PROSITE" id="PS51186">
    <property type="entry name" value="GNAT"/>
    <property type="match status" value="1"/>
</dbReference>
<evidence type="ECO:0000313" key="2">
    <source>
        <dbReference type="EMBL" id="GAL31256.1"/>
    </source>
</evidence>
<dbReference type="Proteomes" id="UP000029223">
    <property type="component" value="Unassembled WGS sequence"/>
</dbReference>
<reference evidence="3" key="2">
    <citation type="submission" date="2014-09" db="EMBL/GenBank/DDBJ databases">
        <authorList>
            <consortium name="NBRP consortium"/>
            <person name="Sawabe T."/>
            <person name="Meirelles P."/>
            <person name="Nakanishi M."/>
            <person name="Sayaka M."/>
            <person name="Hattori M."/>
            <person name="Ohkuma M."/>
        </authorList>
    </citation>
    <scope>NUCLEOTIDE SEQUENCE [LARGE SCALE GENOMIC DNA]</scope>
    <source>
        <strain evidence="3">JCM 19239</strain>
    </source>
</reference>
<organism evidence="2 3">
    <name type="scientific">Vibrio variabilis</name>
    <dbReference type="NCBI Taxonomy" id="990271"/>
    <lineage>
        <taxon>Bacteria</taxon>
        <taxon>Pseudomonadati</taxon>
        <taxon>Pseudomonadota</taxon>
        <taxon>Gammaproteobacteria</taxon>
        <taxon>Vibrionales</taxon>
        <taxon>Vibrionaceae</taxon>
        <taxon>Vibrio</taxon>
    </lineage>
</organism>
<comment type="caution">
    <text evidence="2">The sequence shown here is derived from an EMBL/GenBank/DDBJ whole genome shotgun (WGS) entry which is preliminary data.</text>
</comment>
<sequence>MHLKCNITDPGCEEFSALVQELNVTLKAITTDTGESSFVRDEFCPSTDGCIVIYDQDIAVACGLFRKHHNESCELKRMFSKVKGAGSYLITQLESYALQKGYERAVLSTRRVNKLAINFYKRHGYSEIEAYGKYVHTDRSICLGKALCN</sequence>
<dbReference type="SUPFAM" id="SSF55729">
    <property type="entry name" value="Acyl-CoA N-acyltransferases (Nat)"/>
    <property type="match status" value="1"/>
</dbReference>
<keyword evidence="3" id="KW-1185">Reference proteome</keyword>
<dbReference type="InterPro" id="IPR000182">
    <property type="entry name" value="GNAT_dom"/>
</dbReference>
<accession>A0ABQ0JR65</accession>
<evidence type="ECO:0000313" key="3">
    <source>
        <dbReference type="Proteomes" id="UP000029223"/>
    </source>
</evidence>
<dbReference type="Gene3D" id="3.40.630.30">
    <property type="match status" value="1"/>
</dbReference>
<dbReference type="Pfam" id="PF00583">
    <property type="entry name" value="Acetyltransf_1"/>
    <property type="match status" value="1"/>
</dbReference>
<dbReference type="InterPro" id="IPR016181">
    <property type="entry name" value="Acyl_CoA_acyltransferase"/>
</dbReference>
<protein>
    <submittedName>
        <fullName evidence="2">Predicted acetyltransferase</fullName>
    </submittedName>
</protein>